<name>A0ABS7ECQ5_9GAMM</name>
<keyword evidence="2" id="KW-1185">Reference proteome</keyword>
<comment type="caution">
    <text evidence="1">The sequence shown here is derived from an EMBL/GenBank/DDBJ whole genome shotgun (WGS) entry which is preliminary data.</text>
</comment>
<reference evidence="1" key="1">
    <citation type="submission" date="2021-07" db="EMBL/GenBank/DDBJ databases">
        <title>Neiella marina sp. nov., isolated from the intestinal content of sea cucumber Apostichopus japonicus.</title>
        <authorList>
            <person name="Bai X."/>
        </authorList>
    </citation>
    <scope>NUCLEOTIDE SEQUENCE</scope>
    <source>
        <strain evidence="1">126</strain>
    </source>
</reference>
<protein>
    <recommendedName>
        <fullName evidence="3">50S ribosomal protein L29</fullName>
    </recommendedName>
</protein>
<dbReference type="EMBL" id="JAHZSS010000001">
    <property type="protein sequence ID" value="MBW8189611.1"/>
    <property type="molecule type" value="Genomic_DNA"/>
</dbReference>
<evidence type="ECO:0000313" key="1">
    <source>
        <dbReference type="EMBL" id="MBW8189611.1"/>
    </source>
</evidence>
<accession>A0ABS7ECQ5</accession>
<gene>
    <name evidence="1" type="ORF">K0504_01070</name>
</gene>
<organism evidence="1 2">
    <name type="scientific">Neiella holothuriorum</name>
    <dbReference type="NCBI Taxonomy" id="2870530"/>
    <lineage>
        <taxon>Bacteria</taxon>
        <taxon>Pseudomonadati</taxon>
        <taxon>Pseudomonadota</taxon>
        <taxon>Gammaproteobacteria</taxon>
        <taxon>Alteromonadales</taxon>
        <taxon>Echinimonadaceae</taxon>
        <taxon>Neiella</taxon>
    </lineage>
</organism>
<evidence type="ECO:0008006" key="3">
    <source>
        <dbReference type="Google" id="ProtNLM"/>
    </source>
</evidence>
<proteinExistence type="predicted"/>
<dbReference type="Proteomes" id="UP001166251">
    <property type="component" value="Unassembled WGS sequence"/>
</dbReference>
<evidence type="ECO:0000313" key="2">
    <source>
        <dbReference type="Proteomes" id="UP001166251"/>
    </source>
</evidence>
<dbReference type="RefSeq" id="WP_220102286.1">
    <property type="nucleotide sequence ID" value="NZ_JAHZSS010000001.1"/>
</dbReference>
<sequence length="59" mass="6454">MSATTSVKLTEAEVLALQDAIEAAFMELRFRGCDDNHKMLKQLSAARSALLDARSRSAN</sequence>